<dbReference type="EMBL" id="CM042885">
    <property type="protein sequence ID" value="KAI4364375.1"/>
    <property type="molecule type" value="Genomic_DNA"/>
</dbReference>
<comment type="caution">
    <text evidence="1">The sequence shown here is derived from an EMBL/GenBank/DDBJ whole genome shotgun (WGS) entry which is preliminary data.</text>
</comment>
<accession>A0ACB9QD63</accession>
<dbReference type="Proteomes" id="UP001057402">
    <property type="component" value="Chromosome 6"/>
</dbReference>
<gene>
    <name evidence="1" type="ORF">MLD38_020475</name>
</gene>
<sequence length="753" mass="82123">MEMEMEMDTPEKKTQIANPIPKFEESPVFNYINNLSPIKPVKSIHVTQTFSSLTFASLPSIFASPQVNSRKESRFLKRHQELDLEIPKDSNAVADSDNGKDTAGQNENAKKLQGNLDVNINVREASADPVDESFEFVIELPQILKYDCASPDCDVALPETDAECIAQQPDGSVLQQHTENHALEIEGDAKGISRQEGDPVQFSLDGSNSKSTDVLSFSSPNDAIAFRGLIPTSPVISTGLLTSLVSSAAQYEIYGSPERRQLLHQITSDGHYAEEDPSLLTVEAGMETDEFRTEMEECLNKGEGGDGQGLVPFGYKMSADMHRGMRRRCLDFEVAEPPRKSSDVHGPSSSSLVVEQSKSNKASKDKQPIHVKQGGGSKKRILPGIGLHLNALTSSSKNIEQETVLPECVPQLSTSNQDNMNSIASENEMDPAVNGLQLTEYDPTQAFVNYEEINQLSPRKRSRRRDLSGEPEACKRCNCKKSKCLKLYCECFAAGVYCIEPCACQDCFNKPIHEETVLATRKQIESRNPLAFAPKVIRASDPVSEIGDESNKTPASARHKRGCNCKKSNCLKKYCECYQGGVGCSINCRCEGCKNAFGTKDGSIVTGMDCETEDDSEKSEKGADDHLAWTADGQKNLERNDSVILSTPSHLNRPSLPWGFPPKTNQRMGGPGLLGTSSSFMKQPPPQTSPDDTLGILCGGTPTVGIIKGTSPNGKRVSPPHTNSSSSSPGQRTGGRRLILRSIPSFPSLSQQH</sequence>
<keyword evidence="2" id="KW-1185">Reference proteome</keyword>
<name>A0ACB9QD63_9MYRT</name>
<evidence type="ECO:0000313" key="2">
    <source>
        <dbReference type="Proteomes" id="UP001057402"/>
    </source>
</evidence>
<organism evidence="1 2">
    <name type="scientific">Melastoma candidum</name>
    <dbReference type="NCBI Taxonomy" id="119954"/>
    <lineage>
        <taxon>Eukaryota</taxon>
        <taxon>Viridiplantae</taxon>
        <taxon>Streptophyta</taxon>
        <taxon>Embryophyta</taxon>
        <taxon>Tracheophyta</taxon>
        <taxon>Spermatophyta</taxon>
        <taxon>Magnoliopsida</taxon>
        <taxon>eudicotyledons</taxon>
        <taxon>Gunneridae</taxon>
        <taxon>Pentapetalae</taxon>
        <taxon>rosids</taxon>
        <taxon>malvids</taxon>
        <taxon>Myrtales</taxon>
        <taxon>Melastomataceae</taxon>
        <taxon>Melastomatoideae</taxon>
        <taxon>Melastomateae</taxon>
        <taxon>Melastoma</taxon>
    </lineage>
</organism>
<evidence type="ECO:0000313" key="1">
    <source>
        <dbReference type="EMBL" id="KAI4364375.1"/>
    </source>
</evidence>
<protein>
    <submittedName>
        <fullName evidence="1">Uncharacterized protein</fullName>
    </submittedName>
</protein>
<proteinExistence type="predicted"/>
<reference evidence="2" key="1">
    <citation type="journal article" date="2023" name="Front. Plant Sci.">
        <title>Chromosomal-level genome assembly of Melastoma candidum provides insights into trichome evolution.</title>
        <authorList>
            <person name="Zhong Y."/>
            <person name="Wu W."/>
            <person name="Sun C."/>
            <person name="Zou P."/>
            <person name="Liu Y."/>
            <person name="Dai S."/>
            <person name="Zhou R."/>
        </authorList>
    </citation>
    <scope>NUCLEOTIDE SEQUENCE [LARGE SCALE GENOMIC DNA]</scope>
</reference>